<sequence length="577" mass="66020">MAVSTRERHDLYALRTSSPPPLDLSILLGQPGREPLSDWYIGQPQSRRVNPAQDAFEGAVLILRKELTHDEQKLLQLQGKTSMQDVQNAVKDAMDEYEAKVKASKLRGWLASCSSRILYYGSTSLSAVFDVFVQHHPEYVSLAWGAMKFLFIAVLNHEELLTEISKAVSKIADVLPRTELHSVLYPTQRMQDSVAMVYAKILEFFVMAVRWYKKGKVMHSLSSITKPFSLSFKPVIEEITERSRRVDELASAASKAEIRDLHIRIHRLDKTLVQVTEMMAVQQQQQVLYNESLLGVQYEYKQLFRKGQVEDIRNYLLLEDAPESDESLAYCRSMRNRRRRTMPTQIPVSALETLESWVSDPSSSLLLAQGQGIRSSSLDFAADFLDAVLDKDYPVLWALPSASEEEPLKPSVSGILRSLISQALALDPSIVSEGVNPVNMKHFKACKGVQQWFAIFERCITRLPRLFLVVDMGLIELATSHEEEEHEFFEVDHFVEFLAEMISRRVKGGLKIAVLSWRFAVSTSLDADEVFDQRRIYTDQGRRAERMMRKPKYRAMLKRRNQRFVERFSSSVTISSQ</sequence>
<gene>
    <name evidence="2" type="ORF">D7B24_004225</name>
</gene>
<protein>
    <recommendedName>
        <fullName evidence="1">DUF7708 domain-containing protein</fullName>
    </recommendedName>
</protein>
<dbReference type="Pfam" id="PF24809">
    <property type="entry name" value="DUF7708"/>
    <property type="match status" value="1"/>
</dbReference>
<dbReference type="Proteomes" id="UP000267145">
    <property type="component" value="Unassembled WGS sequence"/>
</dbReference>
<dbReference type="GeneID" id="39607914"/>
<reference evidence="2 3" key="1">
    <citation type="submission" date="2018-10" db="EMBL/GenBank/DDBJ databases">
        <title>Genome sequence of Verticillium nonalfalfae VnAa140.</title>
        <authorList>
            <person name="Stajich J.E."/>
            <person name="Kasson M.T."/>
        </authorList>
    </citation>
    <scope>NUCLEOTIDE SEQUENCE [LARGE SCALE GENOMIC DNA]</scope>
    <source>
        <strain evidence="2 3">VnAa140</strain>
    </source>
</reference>
<evidence type="ECO:0000313" key="2">
    <source>
        <dbReference type="EMBL" id="RNJ52177.1"/>
    </source>
</evidence>
<evidence type="ECO:0000313" key="3">
    <source>
        <dbReference type="Proteomes" id="UP000267145"/>
    </source>
</evidence>
<feature type="domain" description="DUF7708" evidence="1">
    <location>
        <begin position="109"/>
        <end position="258"/>
    </location>
</feature>
<dbReference type="STRING" id="1051616.A0A3M9XV64"/>
<dbReference type="AlphaFoldDB" id="A0A3M9XV64"/>
<name>A0A3M9XV64_9PEZI</name>
<dbReference type="RefSeq" id="XP_028490335.1">
    <property type="nucleotide sequence ID" value="XM_028638398.1"/>
</dbReference>
<dbReference type="EMBL" id="RBVV01000233">
    <property type="protein sequence ID" value="RNJ52177.1"/>
    <property type="molecule type" value="Genomic_DNA"/>
</dbReference>
<accession>A0A3M9XV64</accession>
<organism evidence="2 3">
    <name type="scientific">Verticillium nonalfalfae</name>
    <dbReference type="NCBI Taxonomy" id="1051616"/>
    <lineage>
        <taxon>Eukaryota</taxon>
        <taxon>Fungi</taxon>
        <taxon>Dikarya</taxon>
        <taxon>Ascomycota</taxon>
        <taxon>Pezizomycotina</taxon>
        <taxon>Sordariomycetes</taxon>
        <taxon>Hypocreomycetidae</taxon>
        <taxon>Glomerellales</taxon>
        <taxon>Plectosphaerellaceae</taxon>
        <taxon>Verticillium</taxon>
    </lineage>
</organism>
<keyword evidence="3" id="KW-1185">Reference proteome</keyword>
<evidence type="ECO:0000259" key="1">
    <source>
        <dbReference type="Pfam" id="PF24809"/>
    </source>
</evidence>
<proteinExistence type="predicted"/>
<dbReference type="InterPro" id="IPR056125">
    <property type="entry name" value="DUF7708"/>
</dbReference>
<comment type="caution">
    <text evidence="2">The sequence shown here is derived from an EMBL/GenBank/DDBJ whole genome shotgun (WGS) entry which is preliminary data.</text>
</comment>